<sequence>MRNSSQSSVIGTSNELVRHFDAFSDDMTWQSLSAFYTQSLGERQQTKAIVARIFEENLDRFADRVIFYTYEIVNVL</sequence>
<keyword evidence="2" id="KW-1185">Reference proteome</keyword>
<gene>
    <name evidence="1" type="ORF">DPMN_099242</name>
</gene>
<dbReference type="Proteomes" id="UP000828390">
    <property type="component" value="Unassembled WGS sequence"/>
</dbReference>
<name>A0A9D4R807_DREPO</name>
<reference evidence="1" key="1">
    <citation type="journal article" date="2019" name="bioRxiv">
        <title>The Genome of the Zebra Mussel, Dreissena polymorpha: A Resource for Invasive Species Research.</title>
        <authorList>
            <person name="McCartney M.A."/>
            <person name="Auch B."/>
            <person name="Kono T."/>
            <person name="Mallez S."/>
            <person name="Zhang Y."/>
            <person name="Obille A."/>
            <person name="Becker A."/>
            <person name="Abrahante J.E."/>
            <person name="Garbe J."/>
            <person name="Badalamenti J.P."/>
            <person name="Herman A."/>
            <person name="Mangelson H."/>
            <person name="Liachko I."/>
            <person name="Sullivan S."/>
            <person name="Sone E.D."/>
            <person name="Koren S."/>
            <person name="Silverstein K.A.T."/>
            <person name="Beckman K.B."/>
            <person name="Gohl D.M."/>
        </authorList>
    </citation>
    <scope>NUCLEOTIDE SEQUENCE</scope>
    <source>
        <strain evidence="1">Duluth1</strain>
        <tissue evidence="1">Whole animal</tissue>
    </source>
</reference>
<proteinExistence type="predicted"/>
<organism evidence="1 2">
    <name type="scientific">Dreissena polymorpha</name>
    <name type="common">Zebra mussel</name>
    <name type="synonym">Mytilus polymorpha</name>
    <dbReference type="NCBI Taxonomy" id="45954"/>
    <lineage>
        <taxon>Eukaryota</taxon>
        <taxon>Metazoa</taxon>
        <taxon>Spiralia</taxon>
        <taxon>Lophotrochozoa</taxon>
        <taxon>Mollusca</taxon>
        <taxon>Bivalvia</taxon>
        <taxon>Autobranchia</taxon>
        <taxon>Heteroconchia</taxon>
        <taxon>Euheterodonta</taxon>
        <taxon>Imparidentia</taxon>
        <taxon>Neoheterodontei</taxon>
        <taxon>Myida</taxon>
        <taxon>Dreissenoidea</taxon>
        <taxon>Dreissenidae</taxon>
        <taxon>Dreissena</taxon>
    </lineage>
</organism>
<protein>
    <submittedName>
        <fullName evidence="1">Uncharacterized protein</fullName>
    </submittedName>
</protein>
<evidence type="ECO:0000313" key="1">
    <source>
        <dbReference type="EMBL" id="KAH3856650.1"/>
    </source>
</evidence>
<reference evidence="1" key="2">
    <citation type="submission" date="2020-11" db="EMBL/GenBank/DDBJ databases">
        <authorList>
            <person name="McCartney M.A."/>
            <person name="Auch B."/>
            <person name="Kono T."/>
            <person name="Mallez S."/>
            <person name="Becker A."/>
            <person name="Gohl D.M."/>
            <person name="Silverstein K.A.T."/>
            <person name="Koren S."/>
            <person name="Bechman K.B."/>
            <person name="Herman A."/>
            <person name="Abrahante J.E."/>
            <person name="Garbe J."/>
        </authorList>
    </citation>
    <scope>NUCLEOTIDE SEQUENCE</scope>
    <source>
        <strain evidence="1">Duluth1</strain>
        <tissue evidence="1">Whole animal</tissue>
    </source>
</reference>
<dbReference type="EMBL" id="JAIWYP010000003">
    <property type="protein sequence ID" value="KAH3856650.1"/>
    <property type="molecule type" value="Genomic_DNA"/>
</dbReference>
<comment type="caution">
    <text evidence="1">The sequence shown here is derived from an EMBL/GenBank/DDBJ whole genome shotgun (WGS) entry which is preliminary data.</text>
</comment>
<evidence type="ECO:0000313" key="2">
    <source>
        <dbReference type="Proteomes" id="UP000828390"/>
    </source>
</evidence>
<accession>A0A9D4R807</accession>
<dbReference type="AlphaFoldDB" id="A0A9D4R807"/>